<dbReference type="Proteomes" id="UP000631553">
    <property type="component" value="Unassembled WGS sequence"/>
</dbReference>
<proteinExistence type="predicted"/>
<evidence type="ECO:0000256" key="1">
    <source>
        <dbReference type="SAM" id="MobiDB-lite"/>
    </source>
</evidence>
<feature type="region of interest" description="Disordered" evidence="1">
    <location>
        <begin position="1"/>
        <end position="39"/>
    </location>
</feature>
<reference evidence="2 3" key="1">
    <citation type="submission" date="2020-07" db="EMBL/GenBank/DDBJ databases">
        <title>Sequencing the genomes of 1000 actinobacteria strains.</title>
        <authorList>
            <person name="Klenk H.-P."/>
        </authorList>
    </citation>
    <scope>NUCLEOTIDE SEQUENCE [LARGE SCALE GENOMIC DNA]</scope>
    <source>
        <strain evidence="2 3">DSM 43814</strain>
    </source>
</reference>
<sequence length="39" mass="4501">MRHQAGTLPRRPRCRSGPGRWSPAGSHRPRRNALVRKQI</sequence>
<gene>
    <name evidence="2" type="ORF">HDA35_005834</name>
</gene>
<feature type="compositionally biased region" description="Basic residues" evidence="1">
    <location>
        <begin position="27"/>
        <end position="39"/>
    </location>
</feature>
<organism evidence="2 3">
    <name type="scientific">Micromonospora purpureochromogenes</name>
    <dbReference type="NCBI Taxonomy" id="47872"/>
    <lineage>
        <taxon>Bacteria</taxon>
        <taxon>Bacillati</taxon>
        <taxon>Actinomycetota</taxon>
        <taxon>Actinomycetes</taxon>
        <taxon>Micromonosporales</taxon>
        <taxon>Micromonosporaceae</taxon>
        <taxon>Micromonospora</taxon>
    </lineage>
</organism>
<comment type="caution">
    <text evidence="2">The sequence shown here is derived from an EMBL/GenBank/DDBJ whole genome shotgun (WGS) entry which is preliminary data.</text>
</comment>
<protein>
    <submittedName>
        <fullName evidence="2">Uncharacterized protein</fullName>
    </submittedName>
</protein>
<accession>A0ABX2RTY2</accession>
<evidence type="ECO:0000313" key="3">
    <source>
        <dbReference type="Proteomes" id="UP000631553"/>
    </source>
</evidence>
<keyword evidence="3" id="KW-1185">Reference proteome</keyword>
<name>A0ABX2RTY2_9ACTN</name>
<dbReference type="EMBL" id="JACCCQ010000001">
    <property type="protein sequence ID" value="NYF60003.1"/>
    <property type="molecule type" value="Genomic_DNA"/>
</dbReference>
<evidence type="ECO:0000313" key="2">
    <source>
        <dbReference type="EMBL" id="NYF60003.1"/>
    </source>
</evidence>